<protein>
    <submittedName>
        <fullName evidence="2">Cupin domain-containing protein</fullName>
    </submittedName>
</protein>
<proteinExistence type="predicted"/>
<dbReference type="Pfam" id="PF07883">
    <property type="entry name" value="Cupin_2"/>
    <property type="match status" value="1"/>
</dbReference>
<evidence type="ECO:0000313" key="2">
    <source>
        <dbReference type="EMBL" id="RCR67252.1"/>
    </source>
</evidence>
<dbReference type="InterPro" id="IPR014710">
    <property type="entry name" value="RmlC-like_jellyroll"/>
</dbReference>
<sequence length="181" mass="20373">MKELDKTASDRILDFAAAGMWWQITKDTKETNGAFFEAINVLVPGFEGPPQHIHPQAEESYQVLEGTLDVWIDGQWRMVKPGETATVPAGVPHTLKNSHAQEVRLINIHKPALGFERFFRRMHTLIASGKLTLPPKNFGSLIRISMLFVEHEKEIKSTNPPHGLMRFLAFVGSTLGYKLPD</sequence>
<dbReference type="OrthoDB" id="9806121at2"/>
<name>A0A368JI82_9BACT</name>
<evidence type="ECO:0000313" key="3">
    <source>
        <dbReference type="Proteomes" id="UP000253383"/>
    </source>
</evidence>
<dbReference type="AlphaFoldDB" id="A0A368JI82"/>
<dbReference type="Gene3D" id="2.60.120.10">
    <property type="entry name" value="Jelly Rolls"/>
    <property type="match status" value="1"/>
</dbReference>
<dbReference type="EMBL" id="QOWE01000020">
    <property type="protein sequence ID" value="RCR67252.1"/>
    <property type="molecule type" value="Genomic_DNA"/>
</dbReference>
<dbReference type="Proteomes" id="UP000253383">
    <property type="component" value="Unassembled WGS sequence"/>
</dbReference>
<reference evidence="2 3" key="1">
    <citation type="submission" date="2018-07" db="EMBL/GenBank/DDBJ databases">
        <title>Genome analysis of Larkinella rosea.</title>
        <authorList>
            <person name="Zhou Z."/>
            <person name="Wang G."/>
        </authorList>
    </citation>
    <scope>NUCLEOTIDE SEQUENCE [LARGE SCALE GENOMIC DNA]</scope>
    <source>
        <strain evidence="3">zzj9</strain>
    </source>
</reference>
<accession>A0A368JI82</accession>
<organism evidence="2 3">
    <name type="scientific">Larkinella punicea</name>
    <dbReference type="NCBI Taxonomy" id="2315727"/>
    <lineage>
        <taxon>Bacteria</taxon>
        <taxon>Pseudomonadati</taxon>
        <taxon>Bacteroidota</taxon>
        <taxon>Cytophagia</taxon>
        <taxon>Cytophagales</taxon>
        <taxon>Spirosomataceae</taxon>
        <taxon>Larkinella</taxon>
    </lineage>
</organism>
<gene>
    <name evidence="2" type="ORF">DUE52_22170</name>
</gene>
<dbReference type="RefSeq" id="WP_114408251.1">
    <property type="nucleotide sequence ID" value="NZ_QOWE01000020.1"/>
</dbReference>
<dbReference type="SUPFAM" id="SSF51182">
    <property type="entry name" value="RmlC-like cupins"/>
    <property type="match status" value="1"/>
</dbReference>
<dbReference type="InterPro" id="IPR053146">
    <property type="entry name" value="QDO-like"/>
</dbReference>
<feature type="domain" description="Cupin type-2" evidence="1">
    <location>
        <begin position="42"/>
        <end position="108"/>
    </location>
</feature>
<dbReference type="InterPro" id="IPR013096">
    <property type="entry name" value="Cupin_2"/>
</dbReference>
<comment type="caution">
    <text evidence="2">The sequence shown here is derived from an EMBL/GenBank/DDBJ whole genome shotgun (WGS) entry which is preliminary data.</text>
</comment>
<dbReference type="InterPro" id="IPR011051">
    <property type="entry name" value="RmlC_Cupin_sf"/>
</dbReference>
<evidence type="ECO:0000259" key="1">
    <source>
        <dbReference type="Pfam" id="PF07883"/>
    </source>
</evidence>
<dbReference type="PANTHER" id="PTHR36440:SF1">
    <property type="entry name" value="PUTATIVE (AFU_ORTHOLOGUE AFUA_8G07350)-RELATED"/>
    <property type="match status" value="1"/>
</dbReference>
<dbReference type="PANTHER" id="PTHR36440">
    <property type="entry name" value="PUTATIVE (AFU_ORTHOLOGUE AFUA_8G07350)-RELATED"/>
    <property type="match status" value="1"/>
</dbReference>
<keyword evidence="3" id="KW-1185">Reference proteome</keyword>